<evidence type="ECO:0000256" key="3">
    <source>
        <dbReference type="ARBA" id="ARBA00022833"/>
    </source>
</evidence>
<comment type="subcellular location">
    <subcellularLocation>
        <location evidence="1">Nucleus</location>
    </subcellularLocation>
</comment>
<dbReference type="SUPFAM" id="SSF57701">
    <property type="entry name" value="Zn2/Cys6 DNA-binding domain"/>
    <property type="match status" value="1"/>
</dbReference>
<name>A0A9W9MNT8_9EURO</name>
<dbReference type="Pfam" id="PF00172">
    <property type="entry name" value="Zn_clus"/>
    <property type="match status" value="1"/>
</dbReference>
<evidence type="ECO:0000313" key="9">
    <source>
        <dbReference type="EMBL" id="KAJ5204765.1"/>
    </source>
</evidence>
<keyword evidence="7" id="KW-0539">Nucleus</keyword>
<evidence type="ECO:0000256" key="1">
    <source>
        <dbReference type="ARBA" id="ARBA00004123"/>
    </source>
</evidence>
<feature type="domain" description="Zn(2)-C6 fungal-type" evidence="8">
    <location>
        <begin position="10"/>
        <end position="38"/>
    </location>
</feature>
<dbReference type="AlphaFoldDB" id="A0A9W9MNT8"/>
<keyword evidence="3" id="KW-0862">Zinc</keyword>
<keyword evidence="2" id="KW-0479">Metal-binding</keyword>
<gene>
    <name evidence="9" type="ORF">N7498_005644</name>
</gene>
<dbReference type="InterPro" id="IPR036864">
    <property type="entry name" value="Zn2-C6_fun-type_DNA-bd_sf"/>
</dbReference>
<dbReference type="GeneID" id="83180007"/>
<reference evidence="9" key="1">
    <citation type="submission" date="2022-12" db="EMBL/GenBank/DDBJ databases">
        <authorList>
            <person name="Petersen C."/>
        </authorList>
    </citation>
    <scope>NUCLEOTIDE SEQUENCE</scope>
    <source>
        <strain evidence="9">IBT 15544</strain>
    </source>
</reference>
<evidence type="ECO:0000313" key="10">
    <source>
        <dbReference type="Proteomes" id="UP001150904"/>
    </source>
</evidence>
<dbReference type="InterPro" id="IPR052202">
    <property type="entry name" value="Yeast_MetPath_Reg"/>
</dbReference>
<evidence type="ECO:0000256" key="6">
    <source>
        <dbReference type="ARBA" id="ARBA00023163"/>
    </source>
</evidence>
<reference evidence="9" key="2">
    <citation type="journal article" date="2023" name="IMA Fungus">
        <title>Comparative genomic study of the Penicillium genus elucidates a diverse pangenome and 15 lateral gene transfer events.</title>
        <authorList>
            <person name="Petersen C."/>
            <person name="Sorensen T."/>
            <person name="Nielsen M.R."/>
            <person name="Sondergaard T.E."/>
            <person name="Sorensen J.L."/>
            <person name="Fitzpatrick D.A."/>
            <person name="Frisvad J.C."/>
            <person name="Nielsen K.L."/>
        </authorList>
    </citation>
    <scope>NUCLEOTIDE SEQUENCE</scope>
    <source>
        <strain evidence="9">IBT 15544</strain>
    </source>
</reference>
<dbReference type="GO" id="GO:0008270">
    <property type="term" value="F:zinc ion binding"/>
    <property type="evidence" value="ECO:0007669"/>
    <property type="project" value="InterPro"/>
</dbReference>
<dbReference type="PANTHER" id="PTHR47782">
    <property type="entry name" value="ZN(II)2CYS6 TRANSCRIPTION FACTOR (EUROFUNG)-RELATED"/>
    <property type="match status" value="1"/>
</dbReference>
<evidence type="ECO:0000256" key="7">
    <source>
        <dbReference type="ARBA" id="ARBA00023242"/>
    </source>
</evidence>
<dbReference type="GO" id="GO:0000981">
    <property type="term" value="F:DNA-binding transcription factor activity, RNA polymerase II-specific"/>
    <property type="evidence" value="ECO:0007669"/>
    <property type="project" value="InterPro"/>
</dbReference>
<evidence type="ECO:0000259" key="8">
    <source>
        <dbReference type="PROSITE" id="PS50048"/>
    </source>
</evidence>
<dbReference type="Gene3D" id="4.10.240.10">
    <property type="entry name" value="Zn(2)-C6 fungal-type DNA-binding domain"/>
    <property type="match status" value="1"/>
</dbReference>
<evidence type="ECO:0000256" key="2">
    <source>
        <dbReference type="ARBA" id="ARBA00022723"/>
    </source>
</evidence>
<dbReference type="OrthoDB" id="27934at2759"/>
<dbReference type="PANTHER" id="PTHR47782:SF12">
    <property type="entry name" value="ZN(II)2CYS6 TRANSCRIPTION FACTOR (EUROFUNG)"/>
    <property type="match status" value="1"/>
</dbReference>
<keyword evidence="5" id="KW-0238">DNA-binding</keyword>
<dbReference type="GO" id="GO:0043565">
    <property type="term" value="F:sequence-specific DNA binding"/>
    <property type="evidence" value="ECO:0007669"/>
    <property type="project" value="TreeGrafter"/>
</dbReference>
<dbReference type="InterPro" id="IPR001138">
    <property type="entry name" value="Zn2Cys6_DnaBD"/>
</dbReference>
<accession>A0A9W9MNT8</accession>
<proteinExistence type="predicted"/>
<dbReference type="GO" id="GO:0045944">
    <property type="term" value="P:positive regulation of transcription by RNA polymerase II"/>
    <property type="evidence" value="ECO:0007669"/>
    <property type="project" value="TreeGrafter"/>
</dbReference>
<organism evidence="9 10">
    <name type="scientific">Penicillium cinerascens</name>
    <dbReference type="NCBI Taxonomy" id="70096"/>
    <lineage>
        <taxon>Eukaryota</taxon>
        <taxon>Fungi</taxon>
        <taxon>Dikarya</taxon>
        <taxon>Ascomycota</taxon>
        <taxon>Pezizomycotina</taxon>
        <taxon>Eurotiomycetes</taxon>
        <taxon>Eurotiomycetidae</taxon>
        <taxon>Eurotiales</taxon>
        <taxon>Aspergillaceae</taxon>
        <taxon>Penicillium</taxon>
    </lineage>
</organism>
<keyword evidence="10" id="KW-1185">Reference proteome</keyword>
<dbReference type="GO" id="GO:0005634">
    <property type="term" value="C:nucleus"/>
    <property type="evidence" value="ECO:0007669"/>
    <property type="project" value="UniProtKB-SubCell"/>
</dbReference>
<dbReference type="Proteomes" id="UP001150904">
    <property type="component" value="Unassembled WGS sequence"/>
</dbReference>
<dbReference type="CDD" id="cd00067">
    <property type="entry name" value="GAL4"/>
    <property type="match status" value="1"/>
</dbReference>
<keyword evidence="6" id="KW-0804">Transcription</keyword>
<dbReference type="PROSITE" id="PS50048">
    <property type="entry name" value="ZN2_CY6_FUNGAL_2"/>
    <property type="match status" value="1"/>
</dbReference>
<dbReference type="CDD" id="cd12148">
    <property type="entry name" value="fungal_TF_MHR"/>
    <property type="match status" value="1"/>
</dbReference>
<evidence type="ECO:0000256" key="4">
    <source>
        <dbReference type="ARBA" id="ARBA00023015"/>
    </source>
</evidence>
<dbReference type="RefSeq" id="XP_058309244.1">
    <property type="nucleotide sequence ID" value="XM_058452706.1"/>
</dbReference>
<sequence length="620" mass="71599">MSRPKQREIACARCFRLKRKCDHAKPTCGECRRKGAECLPARSRRTGDSVTVPFAYLKELERRVAELEDSPRSVHGEMCDAGVQTDLILEEIMDAPSKPLRMPLNSMKDKSSWMELPEDNALVLFSEVQPIRISRSPSRTSFTNLFFPCNENLDFLRFDDGPVYPLISDDSLWLTELYTNIYFLISHREWPFLNESACRTWHCEETFDGQEWKCFFLQMVYAIGASLCNTMHRDPAHLRRSKELYASALTYYPHVVGNSSMVLQVQASLLLIVYALHSPSSEEIATGVSSILPFCTATMTEIRKHARDLRDDESAVAGEYWTENMFITCYMLNEVIASGWDRPMSAAYRAVDDDLCILGDTIQPPVNTNPALGHLFRLRKIQSNIRRSLERSRWQFSEEKDDFNSSLKSALNIWRQDIPRYGTANVSCGYFHPNWMTKLYDYSILILMEEKRNFLDHEGIEDIFSAVAEVCMKYRNFQEEGHVLCFTWSALVFQFRAGIMLLYLIWATVSTNNPAFQQRHQAHEYAEAIGACTKNLACFADRWDDAVPYYKLFQFLHQKAMWDADTSALESLPSLEEAECYLEQLKKKYLHRAILGMIEDMMYGGCMRYEADLDTFVTGM</sequence>
<keyword evidence="4" id="KW-0805">Transcription regulation</keyword>
<evidence type="ECO:0000256" key="5">
    <source>
        <dbReference type="ARBA" id="ARBA00023125"/>
    </source>
</evidence>
<protein>
    <recommendedName>
        <fullName evidence="8">Zn(2)-C6 fungal-type domain-containing protein</fullName>
    </recommendedName>
</protein>
<comment type="caution">
    <text evidence="9">The sequence shown here is derived from an EMBL/GenBank/DDBJ whole genome shotgun (WGS) entry which is preliminary data.</text>
</comment>
<dbReference type="EMBL" id="JAPQKR010000012">
    <property type="protein sequence ID" value="KAJ5204765.1"/>
    <property type="molecule type" value="Genomic_DNA"/>
</dbReference>